<proteinExistence type="predicted"/>
<organism evidence="2 3">
    <name type="scientific">Algoriphagus alkaliphilus</name>
    <dbReference type="NCBI Taxonomy" id="279824"/>
    <lineage>
        <taxon>Bacteria</taxon>
        <taxon>Pseudomonadati</taxon>
        <taxon>Bacteroidota</taxon>
        <taxon>Cytophagia</taxon>
        <taxon>Cytophagales</taxon>
        <taxon>Cyclobacteriaceae</taxon>
        <taxon>Algoriphagus</taxon>
    </lineage>
</organism>
<sequence length="94" mass="10314">MIDLIQSYLPDGTSSNSKSRGFIPVSGTPVEMPFTFIHGTNPGKAFLLTAGVHDGERAKTGRNPGLFWSNASGVFQRFGRDSFVFGHFFGHYDQ</sequence>
<accession>A0A1G5ZJE0</accession>
<gene>
    <name evidence="2" type="ORF">SAMN03080617_03904</name>
</gene>
<evidence type="ECO:0000313" key="3">
    <source>
        <dbReference type="Proteomes" id="UP000198756"/>
    </source>
</evidence>
<dbReference type="AlphaFoldDB" id="A0A1G5ZJE0"/>
<evidence type="ECO:0000256" key="1">
    <source>
        <dbReference type="SAM" id="MobiDB-lite"/>
    </source>
</evidence>
<reference evidence="3" key="1">
    <citation type="submission" date="2016-10" db="EMBL/GenBank/DDBJ databases">
        <authorList>
            <person name="Varghese N."/>
            <person name="Submissions S."/>
        </authorList>
    </citation>
    <scope>NUCLEOTIDE SEQUENCE [LARGE SCALE GENOMIC DNA]</scope>
    <source>
        <strain evidence="3">DSM 22703</strain>
    </source>
</reference>
<keyword evidence="3" id="KW-1185">Reference proteome</keyword>
<dbReference type="EMBL" id="FMXE01000039">
    <property type="protein sequence ID" value="SDA94393.1"/>
    <property type="molecule type" value="Genomic_DNA"/>
</dbReference>
<dbReference type="Proteomes" id="UP000198756">
    <property type="component" value="Unassembled WGS sequence"/>
</dbReference>
<feature type="region of interest" description="Disordered" evidence="1">
    <location>
        <begin position="1"/>
        <end position="22"/>
    </location>
</feature>
<evidence type="ECO:0008006" key="4">
    <source>
        <dbReference type="Google" id="ProtNLM"/>
    </source>
</evidence>
<name>A0A1G5ZJE0_9BACT</name>
<evidence type="ECO:0000313" key="2">
    <source>
        <dbReference type="EMBL" id="SDA94393.1"/>
    </source>
</evidence>
<protein>
    <recommendedName>
        <fullName evidence="4">Succinylglutamate desuccinylase / Aspartoacylase family protein</fullName>
    </recommendedName>
</protein>
<dbReference type="RefSeq" id="WP_092733923.1">
    <property type="nucleotide sequence ID" value="NZ_FMXE01000039.1"/>
</dbReference>